<accession>A0A1M6WC67</accession>
<dbReference type="AlphaFoldDB" id="A0A1M6WC67"/>
<dbReference type="EMBL" id="FRAA01000011">
    <property type="protein sequence ID" value="SHK91360.1"/>
    <property type="molecule type" value="Genomic_DNA"/>
</dbReference>
<feature type="region of interest" description="Disordered" evidence="1">
    <location>
        <begin position="79"/>
        <end position="134"/>
    </location>
</feature>
<keyword evidence="2" id="KW-0472">Membrane</keyword>
<dbReference type="InterPro" id="IPR025665">
    <property type="entry name" value="Beta-barrel_OMP_2"/>
</dbReference>
<dbReference type="RefSeq" id="WP_073125399.1">
    <property type="nucleotide sequence ID" value="NZ_FRAA01000011.1"/>
</dbReference>
<organism evidence="4 5">
    <name type="scientific">Reichenbachiella agariperforans</name>
    <dbReference type="NCBI Taxonomy" id="156994"/>
    <lineage>
        <taxon>Bacteria</taxon>
        <taxon>Pseudomonadati</taxon>
        <taxon>Bacteroidota</taxon>
        <taxon>Cytophagia</taxon>
        <taxon>Cytophagales</taxon>
        <taxon>Reichenbachiellaceae</taxon>
        <taxon>Reichenbachiella</taxon>
    </lineage>
</organism>
<reference evidence="5" key="1">
    <citation type="submission" date="2016-11" db="EMBL/GenBank/DDBJ databases">
        <authorList>
            <person name="Varghese N."/>
            <person name="Submissions S."/>
        </authorList>
    </citation>
    <scope>NUCLEOTIDE SEQUENCE [LARGE SCALE GENOMIC DNA]</scope>
    <source>
        <strain evidence="5">DSM 26134</strain>
    </source>
</reference>
<evidence type="ECO:0000259" key="3">
    <source>
        <dbReference type="Pfam" id="PF13568"/>
    </source>
</evidence>
<dbReference type="Pfam" id="PF13568">
    <property type="entry name" value="OMP_b-brl_2"/>
    <property type="match status" value="1"/>
</dbReference>
<evidence type="ECO:0000313" key="4">
    <source>
        <dbReference type="EMBL" id="SHK91360.1"/>
    </source>
</evidence>
<evidence type="ECO:0000256" key="2">
    <source>
        <dbReference type="SAM" id="Phobius"/>
    </source>
</evidence>
<evidence type="ECO:0000256" key="1">
    <source>
        <dbReference type="SAM" id="MobiDB-lite"/>
    </source>
</evidence>
<feature type="domain" description="Outer membrane protein beta-barrel" evidence="3">
    <location>
        <begin position="252"/>
        <end position="431"/>
    </location>
</feature>
<evidence type="ECO:0000313" key="5">
    <source>
        <dbReference type="Proteomes" id="UP000184474"/>
    </source>
</evidence>
<dbReference type="STRING" id="156994.SAMN04488028_11143"/>
<feature type="transmembrane region" description="Helical" evidence="2">
    <location>
        <begin position="47"/>
        <end position="69"/>
    </location>
</feature>
<proteinExistence type="predicted"/>
<keyword evidence="2" id="KW-0812">Transmembrane</keyword>
<protein>
    <recommendedName>
        <fullName evidence="3">Outer membrane protein beta-barrel domain-containing protein</fullName>
    </recommendedName>
</protein>
<name>A0A1M6WC67_REIAG</name>
<keyword evidence="5" id="KW-1185">Reference proteome</keyword>
<feature type="compositionally biased region" description="Polar residues" evidence="1">
    <location>
        <begin position="90"/>
        <end position="101"/>
    </location>
</feature>
<sequence>MDEADKSFEQQWGAAFDQAAQTPPKHVWVAIDGQLAHAEANQYKKRLVVYQWSAAAAVLLLIISGIGYWGRDWDNAAMQAHDPAPESTPAIRSTPSITQAENPIPTGVTRTVGQPPVLEPLRGKSNPKASKPISPSIQLPLIDETIPSSEVKAGFRTRTAHINEMVQLTNIPVELDPTLVPNALPVHLYGVPNTAFMQEESKQQLWAGVSMSSGSFDPAFKSSSTANQAMSSPIMDSQNEFTSSALNSNALSKAPLQYDPGYSISAGLNVGKRLKNRIILSTGVHYQSFNTADAETVVLQQGGDYYALTGSESDAVLLDQSRMEAVDVAEEEASLSNAYQYMSIPVKAGYILLDQRFNIILNTGLSSNFLIDATLRDHNNDQALSNDFDTSSNYESVYFNFMTSIEFGYVVFRKYQITLEPNYNQALTNFTNSNNTTQGKPTNLGIAFGLKYNF</sequence>
<gene>
    <name evidence="4" type="ORF">SAMN04488028_11143</name>
</gene>
<keyword evidence="2" id="KW-1133">Transmembrane helix</keyword>
<dbReference type="Proteomes" id="UP000184474">
    <property type="component" value="Unassembled WGS sequence"/>
</dbReference>